<accession>A0AAV7FT92</accession>
<dbReference type="Gene3D" id="1.20.810.10">
    <property type="entry name" value="Cytochrome Bc1 Complex, Chain C"/>
    <property type="match status" value="1"/>
</dbReference>
<evidence type="ECO:0000256" key="5">
    <source>
        <dbReference type="ARBA" id="ARBA00022723"/>
    </source>
</evidence>
<comment type="caution">
    <text evidence="14">The sequence shown here is derived from an EMBL/GenBank/DDBJ whole genome shotgun (WGS) entry which is preliminary data.</text>
</comment>
<evidence type="ECO:0000256" key="7">
    <source>
        <dbReference type="ARBA" id="ARBA00022989"/>
    </source>
</evidence>
<dbReference type="InterPro" id="IPR001750">
    <property type="entry name" value="ND/Mrp_TM"/>
</dbReference>
<evidence type="ECO:0000256" key="10">
    <source>
        <dbReference type="ARBA" id="ARBA00023136"/>
    </source>
</evidence>
<dbReference type="Gene3D" id="2.60.40.420">
    <property type="entry name" value="Cupredoxins - blue copper proteins"/>
    <property type="match status" value="1"/>
</dbReference>
<dbReference type="PRINTS" id="PR01166">
    <property type="entry name" value="CYCOXIDASEII"/>
</dbReference>
<feature type="transmembrane region" description="Helical" evidence="12">
    <location>
        <begin position="522"/>
        <end position="547"/>
    </location>
</feature>
<dbReference type="Pfam" id="PF00361">
    <property type="entry name" value="Proton_antipo_M"/>
    <property type="match status" value="3"/>
</dbReference>
<dbReference type="PROSITE" id="PS00078">
    <property type="entry name" value="COX2"/>
    <property type="match status" value="1"/>
</dbReference>
<gene>
    <name evidence="14" type="ORF">IEQ34_024601</name>
</gene>
<dbReference type="GO" id="GO:0022904">
    <property type="term" value="P:respiratory electron transport chain"/>
    <property type="evidence" value="ECO:0007669"/>
    <property type="project" value="InterPro"/>
</dbReference>
<evidence type="ECO:0000256" key="4">
    <source>
        <dbReference type="ARBA" id="ARBA00022692"/>
    </source>
</evidence>
<feature type="transmembrane region" description="Helical" evidence="12">
    <location>
        <begin position="453"/>
        <end position="474"/>
    </location>
</feature>
<keyword evidence="9" id="KW-0520">NAD</keyword>
<evidence type="ECO:0000256" key="6">
    <source>
        <dbReference type="ARBA" id="ARBA00022967"/>
    </source>
</evidence>
<feature type="transmembrane region" description="Helical" evidence="12">
    <location>
        <begin position="81"/>
        <end position="102"/>
    </location>
</feature>
<keyword evidence="10 12" id="KW-0472">Membrane</keyword>
<comment type="cofactor">
    <cofactor evidence="1">
        <name>Cu cation</name>
        <dbReference type="ChEBI" id="CHEBI:23378"/>
    </cofactor>
</comment>
<keyword evidence="6" id="KW-1278">Translocase</keyword>
<dbReference type="GO" id="GO:0009536">
    <property type="term" value="C:plastid"/>
    <property type="evidence" value="ECO:0007669"/>
    <property type="project" value="UniProtKB-ARBA"/>
</dbReference>
<dbReference type="EMBL" id="JAGFBR010000184">
    <property type="protein sequence ID" value="KAH0446567.1"/>
    <property type="molecule type" value="Genomic_DNA"/>
</dbReference>
<keyword evidence="7 12" id="KW-1133">Transmembrane helix</keyword>
<comment type="catalytic activity">
    <reaction evidence="11">
        <text>4 Fe(II)-[cytochrome c] + O2 + 8 H(+)(in) = 4 Fe(III)-[cytochrome c] + 2 H2O + 4 H(+)(out)</text>
        <dbReference type="Rhea" id="RHEA:11436"/>
        <dbReference type="Rhea" id="RHEA-COMP:10350"/>
        <dbReference type="Rhea" id="RHEA-COMP:14399"/>
        <dbReference type="ChEBI" id="CHEBI:15377"/>
        <dbReference type="ChEBI" id="CHEBI:15378"/>
        <dbReference type="ChEBI" id="CHEBI:15379"/>
        <dbReference type="ChEBI" id="CHEBI:29033"/>
        <dbReference type="ChEBI" id="CHEBI:29034"/>
        <dbReference type="EC" id="7.1.1.9"/>
    </reaction>
    <physiologicalReaction direction="left-to-right" evidence="11">
        <dbReference type="Rhea" id="RHEA:11437"/>
    </physiologicalReaction>
</comment>
<feature type="transmembrane region" description="Helical" evidence="12">
    <location>
        <begin position="567"/>
        <end position="588"/>
    </location>
</feature>
<dbReference type="InterPro" id="IPR027387">
    <property type="entry name" value="Cytb/b6-like_sf"/>
</dbReference>
<evidence type="ECO:0000256" key="2">
    <source>
        <dbReference type="ARBA" id="ARBA00004141"/>
    </source>
</evidence>
<keyword evidence="8" id="KW-0186">Copper</keyword>
<dbReference type="InterPro" id="IPR001505">
    <property type="entry name" value="Copper_CuA"/>
</dbReference>
<keyword evidence="15" id="KW-1185">Reference proteome</keyword>
<evidence type="ECO:0000256" key="11">
    <source>
        <dbReference type="ARBA" id="ARBA00049512"/>
    </source>
</evidence>
<reference evidence="14 15" key="1">
    <citation type="journal article" date="2021" name="Hortic Res">
        <title>Chromosome-scale assembly of the Dendrobium chrysotoxum genome enhances the understanding of orchid evolution.</title>
        <authorList>
            <person name="Zhang Y."/>
            <person name="Zhang G.Q."/>
            <person name="Zhang D."/>
            <person name="Liu X.D."/>
            <person name="Xu X.Y."/>
            <person name="Sun W.H."/>
            <person name="Yu X."/>
            <person name="Zhu X."/>
            <person name="Wang Z.W."/>
            <person name="Zhao X."/>
            <person name="Zhong W.Y."/>
            <person name="Chen H."/>
            <person name="Yin W.L."/>
            <person name="Huang T."/>
            <person name="Niu S.C."/>
            <person name="Liu Z.J."/>
        </authorList>
    </citation>
    <scope>NUCLEOTIDE SEQUENCE [LARGE SCALE GENOMIC DNA]</scope>
    <source>
        <strain evidence="14">Lindl</strain>
    </source>
</reference>
<dbReference type="GO" id="GO:0005507">
    <property type="term" value="F:copper ion binding"/>
    <property type="evidence" value="ECO:0007669"/>
    <property type="project" value="InterPro"/>
</dbReference>
<evidence type="ECO:0000256" key="9">
    <source>
        <dbReference type="ARBA" id="ARBA00023027"/>
    </source>
</evidence>
<feature type="transmembrane region" description="Helical" evidence="12">
    <location>
        <begin position="156"/>
        <end position="182"/>
    </location>
</feature>
<dbReference type="InterPro" id="IPR002429">
    <property type="entry name" value="CcO_II-like_C"/>
</dbReference>
<dbReference type="Pfam" id="PF00033">
    <property type="entry name" value="Cytochrome_B"/>
    <property type="match status" value="1"/>
</dbReference>
<evidence type="ECO:0000256" key="8">
    <source>
        <dbReference type="ARBA" id="ARBA00023008"/>
    </source>
</evidence>
<dbReference type="InterPro" id="IPR005797">
    <property type="entry name" value="Cyt_b/b6_N"/>
</dbReference>
<keyword evidence="3" id="KW-0813">Transport</keyword>
<dbReference type="Pfam" id="PF00116">
    <property type="entry name" value="COX2"/>
    <property type="match status" value="1"/>
</dbReference>
<protein>
    <recommendedName>
        <fullName evidence="13">Cytochrome oxidase subunit II copper A binding domain-containing protein</fullName>
    </recommendedName>
</protein>
<evidence type="ECO:0000256" key="1">
    <source>
        <dbReference type="ARBA" id="ARBA00001935"/>
    </source>
</evidence>
<feature type="transmembrane region" description="Helical" evidence="12">
    <location>
        <begin position="214"/>
        <end position="237"/>
    </location>
</feature>
<dbReference type="GO" id="GO:0004129">
    <property type="term" value="F:cytochrome-c oxidase activity"/>
    <property type="evidence" value="ECO:0007669"/>
    <property type="project" value="UniProtKB-EC"/>
</dbReference>
<feature type="domain" description="Cytochrome oxidase subunit II copper A binding" evidence="13">
    <location>
        <begin position="294"/>
        <end position="436"/>
    </location>
</feature>
<feature type="transmembrane region" description="Helical" evidence="12">
    <location>
        <begin position="21"/>
        <end position="44"/>
    </location>
</feature>
<dbReference type="PANTHER" id="PTHR22773">
    <property type="entry name" value="NADH DEHYDROGENASE"/>
    <property type="match status" value="1"/>
</dbReference>
<dbReference type="InterPro" id="IPR016174">
    <property type="entry name" value="Di-haem_cyt_TM"/>
</dbReference>
<feature type="transmembrane region" description="Helical" evidence="12">
    <location>
        <begin position="249"/>
        <end position="272"/>
    </location>
</feature>
<dbReference type="AlphaFoldDB" id="A0AAV7FT92"/>
<evidence type="ECO:0000259" key="13">
    <source>
        <dbReference type="PROSITE" id="PS50857"/>
    </source>
</evidence>
<dbReference type="GO" id="GO:0016491">
    <property type="term" value="F:oxidoreductase activity"/>
    <property type="evidence" value="ECO:0007669"/>
    <property type="project" value="InterPro"/>
</dbReference>
<keyword evidence="4 12" id="KW-0812">Transmembrane</keyword>
<feature type="transmembrane region" description="Helical" evidence="12">
    <location>
        <begin position="494"/>
        <end position="515"/>
    </location>
</feature>
<evidence type="ECO:0000313" key="14">
    <source>
        <dbReference type="EMBL" id="KAH0446567.1"/>
    </source>
</evidence>
<dbReference type="SUPFAM" id="SSF81342">
    <property type="entry name" value="Transmembrane di-heme cytochromes"/>
    <property type="match status" value="1"/>
</dbReference>
<feature type="transmembrane region" description="Helical" evidence="12">
    <location>
        <begin position="654"/>
        <end position="673"/>
    </location>
</feature>
<dbReference type="SUPFAM" id="SSF49503">
    <property type="entry name" value="Cupredoxins"/>
    <property type="match status" value="1"/>
</dbReference>
<dbReference type="InterPro" id="IPR008972">
    <property type="entry name" value="Cupredoxin"/>
</dbReference>
<organism evidence="14 15">
    <name type="scientific">Dendrobium chrysotoxum</name>
    <name type="common">Orchid</name>
    <dbReference type="NCBI Taxonomy" id="161865"/>
    <lineage>
        <taxon>Eukaryota</taxon>
        <taxon>Viridiplantae</taxon>
        <taxon>Streptophyta</taxon>
        <taxon>Embryophyta</taxon>
        <taxon>Tracheophyta</taxon>
        <taxon>Spermatophyta</taxon>
        <taxon>Magnoliopsida</taxon>
        <taxon>Liliopsida</taxon>
        <taxon>Asparagales</taxon>
        <taxon>Orchidaceae</taxon>
        <taxon>Epidendroideae</taxon>
        <taxon>Malaxideae</taxon>
        <taxon>Dendrobiinae</taxon>
        <taxon>Dendrobium</taxon>
    </lineage>
</organism>
<proteinExistence type="predicted"/>
<feature type="transmembrane region" description="Helical" evidence="12">
    <location>
        <begin position="600"/>
        <end position="623"/>
    </location>
</feature>
<dbReference type="PROSITE" id="PS50857">
    <property type="entry name" value="COX2_CUA"/>
    <property type="match status" value="1"/>
</dbReference>
<evidence type="ECO:0000313" key="15">
    <source>
        <dbReference type="Proteomes" id="UP000775213"/>
    </source>
</evidence>
<dbReference type="Proteomes" id="UP000775213">
    <property type="component" value="Unassembled WGS sequence"/>
</dbReference>
<keyword evidence="5" id="KW-0479">Metal-binding</keyword>
<feature type="transmembrane region" description="Helical" evidence="12">
    <location>
        <begin position="122"/>
        <end position="144"/>
    </location>
</feature>
<name>A0AAV7FT92_DENCH</name>
<evidence type="ECO:0000256" key="12">
    <source>
        <dbReference type="SAM" id="Phobius"/>
    </source>
</evidence>
<evidence type="ECO:0000256" key="3">
    <source>
        <dbReference type="ARBA" id="ARBA00022448"/>
    </source>
</evidence>
<comment type="subcellular location">
    <subcellularLocation>
        <location evidence="2">Membrane</location>
        <topology evidence="2">Multi-pass membrane protein</topology>
    </subcellularLocation>
</comment>
<sequence length="696" mass="77031">MTFTCLPFNRKPPFGSGIRNFILTFCRCCMAFLVYIISGAVILLSSADLGSIYLSIELQSFSLYIISSIHRNSESSTGSALTYFLLGGLSSCFILLGIALIYANSGLTNLDSIYSIISDTKVIKRLLAYSTISHIGFILMALIVHTIESYQAFFFYLIQYILTNLNAFMIIVAIGFTLYLYYTNVSEYNNLPEKNNSPIQLINQLKGYFSINPVLALCFVVTMFSFIGLPPLVGFFAKQLVLTTALDNSKIILVLLSVFTSVIGAVYYLTIIKTIYFEESEYIKPTIYVENSLSNAYSITLSILNLLVIYQYPDFYDNDEEYVEFDSYIIPESDLDIGKLRMLEVDNRVIIPELTHTRFVVAGADVIHSYATPALGIKCDAYPGRLNQSSVYLNREGTYFGQCSEICGILHSSMPIAIQSVGLGKLGRCRSVFISSSKLLIYKNSCKSKVGDCLLTIGMFAILFSFGDINYFTVFSLSPYFSETVIIVIGPTPVSALIHAATMVTAVFSSLIGLFQQDIKKVIAYSTMSQLGMMIIAVGAGAVIHAVADNQDFRKYGGLITYLPLSYSVMLIASLSLVAFPFMTGFYSKDLILESAYGQYNLSSIIVYFIATIGAMFTTLYSVKVLYITFLSNPNGPLVNYVSKLSKAAHEGDIFMSMPLIILAIVTGVTLGMHYTPNIQEAFDSVEHIMRDVNNG</sequence>
<dbReference type="GO" id="GO:0016020">
    <property type="term" value="C:membrane"/>
    <property type="evidence" value="ECO:0007669"/>
    <property type="project" value="UniProtKB-SubCell"/>
</dbReference>